<evidence type="ECO:0000313" key="1">
    <source>
        <dbReference type="EMBL" id="MBZ5486925.1"/>
    </source>
</evidence>
<dbReference type="EMBL" id="JABYQT010000002">
    <property type="protein sequence ID" value="MBZ5486925.1"/>
    <property type="molecule type" value="Genomic_DNA"/>
</dbReference>
<comment type="caution">
    <text evidence="1">The sequence shown here is derived from an EMBL/GenBank/DDBJ whole genome shotgun (WGS) entry which is preliminary data.</text>
</comment>
<keyword evidence="2" id="KW-1185">Reference proteome</keyword>
<organism evidence="1 2">
    <name type="scientific">Vreelandella aquamarina</name>
    <dbReference type="NCBI Taxonomy" id="77097"/>
    <lineage>
        <taxon>Bacteria</taxon>
        <taxon>Pseudomonadati</taxon>
        <taxon>Pseudomonadota</taxon>
        <taxon>Gammaproteobacteria</taxon>
        <taxon>Oceanospirillales</taxon>
        <taxon>Halomonadaceae</taxon>
        <taxon>Vreelandella</taxon>
    </lineage>
</organism>
<reference evidence="1" key="1">
    <citation type="submission" date="2020-06" db="EMBL/GenBank/DDBJ databases">
        <title>Whole Genome Sequence of Halomonas aquamarina MB598.</title>
        <authorList>
            <person name="Pervaiz M."/>
            <person name="Fariq A."/>
            <person name="Yasmin A."/>
            <person name="Welch M."/>
        </authorList>
    </citation>
    <scope>NUCLEOTIDE SEQUENCE</scope>
    <source>
        <strain evidence="1">MB598</strain>
    </source>
</reference>
<name>A0ACC5VSH8_9GAMM</name>
<accession>A0ACC5VSH8</accession>
<proteinExistence type="predicted"/>
<protein>
    <submittedName>
        <fullName evidence="1">MucR family transcriptional regulator</fullName>
    </submittedName>
</protein>
<sequence>MMRDKPFESIEELDSYIGGPQIQCLECGRWFKSLATHLSRIHGMSHSDYRQKWGIPKRYALAGTATREMLSAQMNDYIESGRLTHDHLDRAVEAARTAGRGEKTQIDLKLQSEMVASTRPGDHSKLPPGSKTADGRDADRRREYQQKYRATKKPRD</sequence>
<gene>
    <name evidence="1" type="ORF">HW452_05235</name>
</gene>
<dbReference type="Proteomes" id="UP001319846">
    <property type="component" value="Unassembled WGS sequence"/>
</dbReference>
<evidence type="ECO:0000313" key="2">
    <source>
        <dbReference type="Proteomes" id="UP001319846"/>
    </source>
</evidence>